<dbReference type="PANTHER" id="PTHR24321:SF8">
    <property type="entry name" value="ESTRADIOL 17-BETA-DEHYDROGENASE 8-RELATED"/>
    <property type="match status" value="1"/>
</dbReference>
<dbReference type="InterPro" id="IPR020904">
    <property type="entry name" value="Sc_DH/Rdtase_CS"/>
</dbReference>
<keyword evidence="2" id="KW-0560">Oxidoreductase</keyword>
<protein>
    <recommendedName>
        <fullName evidence="5">Short-chain dehydrogenase/reductase SDR</fullName>
    </recommendedName>
</protein>
<evidence type="ECO:0000313" key="4">
    <source>
        <dbReference type="Proteomes" id="UP000006765"/>
    </source>
</evidence>
<dbReference type="GO" id="GO:0016491">
    <property type="term" value="F:oxidoreductase activity"/>
    <property type="evidence" value="ECO:0007669"/>
    <property type="project" value="UniProtKB-KW"/>
</dbReference>
<dbReference type="SUPFAM" id="SSF51735">
    <property type="entry name" value="NAD(P)-binding Rossmann-fold domains"/>
    <property type="match status" value="1"/>
</dbReference>
<dbReference type="STRING" id="1231392.OCGS_0627"/>
<evidence type="ECO:0000256" key="2">
    <source>
        <dbReference type="ARBA" id="ARBA00023002"/>
    </source>
</evidence>
<organism evidence="3 4">
    <name type="scientific">Oceaniovalibus guishaninsula JLT2003</name>
    <dbReference type="NCBI Taxonomy" id="1231392"/>
    <lineage>
        <taxon>Bacteria</taxon>
        <taxon>Pseudomonadati</taxon>
        <taxon>Pseudomonadota</taxon>
        <taxon>Alphaproteobacteria</taxon>
        <taxon>Rhodobacterales</taxon>
        <taxon>Roseobacteraceae</taxon>
        <taxon>Oceaniovalibus</taxon>
    </lineage>
</organism>
<evidence type="ECO:0008006" key="5">
    <source>
        <dbReference type="Google" id="ProtNLM"/>
    </source>
</evidence>
<gene>
    <name evidence="3" type="ORF">OCGS_0627</name>
</gene>
<evidence type="ECO:0000256" key="1">
    <source>
        <dbReference type="ARBA" id="ARBA00006484"/>
    </source>
</evidence>
<dbReference type="InterPro" id="IPR036291">
    <property type="entry name" value="NAD(P)-bd_dom_sf"/>
</dbReference>
<dbReference type="AlphaFoldDB" id="K2HGG7"/>
<reference evidence="3 4" key="1">
    <citation type="journal article" date="2012" name="J. Bacteriol.">
        <title>Draft Genome Sequence of Oceaniovalibus guishaninsula JLT2003T.</title>
        <authorList>
            <person name="Tang K."/>
            <person name="Liu K."/>
            <person name="Jiao N."/>
        </authorList>
    </citation>
    <scope>NUCLEOTIDE SEQUENCE [LARGE SCALE GENOMIC DNA]</scope>
    <source>
        <strain evidence="3 4">JLT2003</strain>
    </source>
</reference>
<proteinExistence type="inferred from homology"/>
<dbReference type="PRINTS" id="PR00080">
    <property type="entry name" value="SDRFAMILY"/>
</dbReference>
<dbReference type="InterPro" id="IPR002347">
    <property type="entry name" value="SDR_fam"/>
</dbReference>
<evidence type="ECO:0000313" key="3">
    <source>
        <dbReference type="EMBL" id="EKE45537.1"/>
    </source>
</evidence>
<comment type="similarity">
    <text evidence="1">Belongs to the short-chain dehydrogenases/reductases (SDR) family.</text>
</comment>
<dbReference type="PROSITE" id="PS00061">
    <property type="entry name" value="ADH_SHORT"/>
    <property type="match status" value="1"/>
</dbReference>
<name>K2HGG7_9RHOB</name>
<dbReference type="PROSITE" id="PS51257">
    <property type="entry name" value="PROKAR_LIPOPROTEIN"/>
    <property type="match status" value="1"/>
</dbReference>
<dbReference type="Gene3D" id="3.40.50.720">
    <property type="entry name" value="NAD(P)-binding Rossmann-like Domain"/>
    <property type="match status" value="1"/>
</dbReference>
<dbReference type="FunFam" id="3.40.50.720:FF:000084">
    <property type="entry name" value="Short-chain dehydrogenase reductase"/>
    <property type="match status" value="1"/>
</dbReference>
<sequence>MIAIKDRSAVRAHAGAMTAIIMGCIDMHKFDGRTAIVTGAASGIGAAIARDLAQRGARVVAADLDADKARSVADEIGNGALSCRVDTADADSVAEMVALAMDRTGALHHLVNNAGIGGPQAIVGEYPLDGWRQVIDINLNGVFYGMRFALPRIEESGGGSIVNMGSILSSVGIAESAAYVAAKHALIGLTRSAAIEYGQRGVRINVVGPGFIDTPLLSALPEDRYAGLTALHPIGRLGTSEEVSALTCFLLSDAASFITGSYHLVDGGYTAP</sequence>
<dbReference type="CDD" id="cd05233">
    <property type="entry name" value="SDR_c"/>
    <property type="match status" value="1"/>
</dbReference>
<dbReference type="Pfam" id="PF13561">
    <property type="entry name" value="adh_short_C2"/>
    <property type="match status" value="1"/>
</dbReference>
<dbReference type="Proteomes" id="UP000006765">
    <property type="component" value="Unassembled WGS sequence"/>
</dbReference>
<dbReference type="PATRIC" id="fig|1231392.3.peg.629"/>
<dbReference type="eggNOG" id="COG1028">
    <property type="taxonomic scope" value="Bacteria"/>
</dbReference>
<comment type="caution">
    <text evidence="3">The sequence shown here is derived from an EMBL/GenBank/DDBJ whole genome shotgun (WGS) entry which is preliminary data.</text>
</comment>
<accession>K2HGG7</accession>
<keyword evidence="4" id="KW-1185">Reference proteome</keyword>
<dbReference type="PANTHER" id="PTHR24321">
    <property type="entry name" value="DEHYDROGENASES, SHORT CHAIN"/>
    <property type="match status" value="1"/>
</dbReference>
<dbReference type="EMBL" id="AMGO01000007">
    <property type="protein sequence ID" value="EKE45537.1"/>
    <property type="molecule type" value="Genomic_DNA"/>
</dbReference>
<dbReference type="PRINTS" id="PR00081">
    <property type="entry name" value="GDHRDH"/>
</dbReference>